<dbReference type="OrthoDB" id="9179340at2"/>
<dbReference type="GO" id="GO:0005886">
    <property type="term" value="C:plasma membrane"/>
    <property type="evidence" value="ECO:0007669"/>
    <property type="project" value="TreeGrafter"/>
</dbReference>
<protein>
    <submittedName>
        <fullName evidence="3">Uncharacterized protein</fullName>
    </submittedName>
</protein>
<accession>A0A1R1I859</accession>
<dbReference type="RefSeq" id="WP_076093507.1">
    <property type="nucleotide sequence ID" value="NZ_MTHD01000002.1"/>
</dbReference>
<feature type="region of interest" description="Disordered" evidence="1">
    <location>
        <begin position="101"/>
        <end position="157"/>
    </location>
</feature>
<evidence type="ECO:0000313" key="4">
    <source>
        <dbReference type="Proteomes" id="UP000187526"/>
    </source>
</evidence>
<comment type="caution">
    <text evidence="3">The sequence shown here is derived from an EMBL/GenBank/DDBJ whole genome shotgun (WGS) entry which is preliminary data.</text>
</comment>
<keyword evidence="2" id="KW-0472">Membrane</keyword>
<dbReference type="PANTHER" id="PTHR30441">
    <property type="entry name" value="DUF748 DOMAIN-CONTAINING PROTEIN"/>
    <property type="match status" value="1"/>
</dbReference>
<feature type="transmembrane region" description="Helical" evidence="2">
    <location>
        <begin position="161"/>
        <end position="183"/>
    </location>
</feature>
<dbReference type="PANTHER" id="PTHR30441:SF8">
    <property type="entry name" value="DUF748 DOMAIN-CONTAINING PROTEIN"/>
    <property type="match status" value="1"/>
</dbReference>
<sequence length="557" mass="59501">MNSGQVYAKTPIGDEAVRQSTRVVQRNLRMVLVQVDGKLTVGELSAKIGNARLVEGAIRELESGGYIVPLAAAAAAWEQGQLPVRKEQVSAISQFSTFGTTKGPTSLGSDSQTSRFSSFGKPILPASRVDNDELQSTRKTGINDDADIEPENQPSRQSRPAVILGSAFAFIVLCVLGLLLYPYNNHKIEIERIATNMLNTAVTIDDVSLQFLPTPHLLLQGVHLSGIRDGRIASLQIHNPMQLILGGVGSIEKITALDPELSVEDVLGLPFAALNENRTNSALHQILISNLRVHAGSSMVFGPLNGKILLANGHLESAQLENPDRSLLLKATPRGAGFDVAMEGRAWRPPGLPVSFAALQARGVLQADNLQINDIDTTFLGGVLKGDWRLSWHDGVSMSGMGLLTRIDLRKLSADLALAMNIEGDLGGTLRIDGQGSDWAQMWQSASAQMKVEIVRGIIHGTDIGEAGRRGTGAVVRSGVTRFDRLDADIGIDKKGVSVRNIRLDAGLMTASGQVQANPDGMVEGRLMLIASSSVATIRAPLLVNGQLPNLTVTADK</sequence>
<dbReference type="AlphaFoldDB" id="A0A1R1I859"/>
<dbReference type="GO" id="GO:0090313">
    <property type="term" value="P:regulation of protein targeting to membrane"/>
    <property type="evidence" value="ECO:0007669"/>
    <property type="project" value="TreeGrafter"/>
</dbReference>
<keyword evidence="4" id="KW-1185">Reference proteome</keyword>
<feature type="compositionally biased region" description="Polar residues" evidence="1">
    <location>
        <begin position="101"/>
        <end position="117"/>
    </location>
</feature>
<keyword evidence="2" id="KW-1133">Transmembrane helix</keyword>
<dbReference type="InterPro" id="IPR052894">
    <property type="entry name" value="AsmA-related"/>
</dbReference>
<name>A0A1R1I859_9RHOO</name>
<evidence type="ECO:0000256" key="2">
    <source>
        <dbReference type="SAM" id="Phobius"/>
    </source>
</evidence>
<gene>
    <name evidence="3" type="ORF">BJN45_07305</name>
</gene>
<keyword evidence="2" id="KW-0812">Transmembrane</keyword>
<dbReference type="Proteomes" id="UP000187526">
    <property type="component" value="Unassembled WGS sequence"/>
</dbReference>
<evidence type="ECO:0000256" key="1">
    <source>
        <dbReference type="SAM" id="MobiDB-lite"/>
    </source>
</evidence>
<proteinExistence type="predicted"/>
<organism evidence="3 4">
    <name type="scientific">Azonexus hydrophilus</name>
    <dbReference type="NCBI Taxonomy" id="418702"/>
    <lineage>
        <taxon>Bacteria</taxon>
        <taxon>Pseudomonadati</taxon>
        <taxon>Pseudomonadota</taxon>
        <taxon>Betaproteobacteria</taxon>
        <taxon>Rhodocyclales</taxon>
        <taxon>Azonexaceae</taxon>
        <taxon>Azonexus</taxon>
    </lineage>
</organism>
<dbReference type="EMBL" id="MTHD01000002">
    <property type="protein sequence ID" value="OMG54953.1"/>
    <property type="molecule type" value="Genomic_DNA"/>
</dbReference>
<reference evidence="3 4" key="1">
    <citation type="submission" date="2016-10" db="EMBL/GenBank/DDBJ databases">
        <title>Alkaliphiles isolated from bioreactors.</title>
        <authorList>
            <person name="Salah Z."/>
            <person name="Rout S.P."/>
            <person name="Humphreys P.N."/>
        </authorList>
    </citation>
    <scope>NUCLEOTIDE SEQUENCE [LARGE SCALE GENOMIC DNA]</scope>
    <source>
        <strain evidence="3 4">ZS02</strain>
    </source>
</reference>
<evidence type="ECO:0000313" key="3">
    <source>
        <dbReference type="EMBL" id="OMG54953.1"/>
    </source>
</evidence>